<name>A0A9D4U749_ADICA</name>
<dbReference type="EMBL" id="JABFUD020000023">
    <property type="protein sequence ID" value="KAI5061516.1"/>
    <property type="molecule type" value="Genomic_DNA"/>
</dbReference>
<evidence type="ECO:0000313" key="3">
    <source>
        <dbReference type="Proteomes" id="UP000886520"/>
    </source>
</evidence>
<comment type="caution">
    <text evidence="2">The sequence shown here is derived from an EMBL/GenBank/DDBJ whole genome shotgun (WGS) entry which is preliminary data.</text>
</comment>
<sequence>MNSWDARMQSPYENDLDSRMSWDLGAEVPASIDTKHRGMATTEWVSSSATEDFGSNYHVGFFTQHQDEDGRFKALQKTSKLEQGHKLWRQRDQILSPLILNPNIDAQKPMHSNSPFTLEDPIDADEQVSDHDWDYVMAQQREARPRAPLLQHETRRSHRKHTVGKADVLRSPPMAVASNMSKQLYSDYSRVVPSVSEFFEYEVQAMERPGKKESGKASQKSKPSKQGKGLASSKEERRGSSVGTRRRSSMNSGHQSEQVLSILNHPAARPVVAEPRPFLTELEDYNGSEEYTGASIAGELERLAMSELHGELELVACNNSAAPDRNNTGRADCENGRCRAPPTLSATRLQRACPL</sequence>
<evidence type="ECO:0000313" key="2">
    <source>
        <dbReference type="EMBL" id="KAI5061516.1"/>
    </source>
</evidence>
<reference evidence="2" key="1">
    <citation type="submission" date="2021-01" db="EMBL/GenBank/DDBJ databases">
        <title>Adiantum capillus-veneris genome.</title>
        <authorList>
            <person name="Fang Y."/>
            <person name="Liao Q."/>
        </authorList>
    </citation>
    <scope>NUCLEOTIDE SEQUENCE</scope>
    <source>
        <strain evidence="2">H3</strain>
        <tissue evidence="2">Leaf</tissue>
    </source>
</reference>
<dbReference type="Proteomes" id="UP000886520">
    <property type="component" value="Chromosome 23"/>
</dbReference>
<feature type="region of interest" description="Disordered" evidence="1">
    <location>
        <begin position="142"/>
        <end position="171"/>
    </location>
</feature>
<feature type="region of interest" description="Disordered" evidence="1">
    <location>
        <begin position="207"/>
        <end position="256"/>
    </location>
</feature>
<protein>
    <submittedName>
        <fullName evidence="2">Uncharacterized protein</fullName>
    </submittedName>
</protein>
<evidence type="ECO:0000256" key="1">
    <source>
        <dbReference type="SAM" id="MobiDB-lite"/>
    </source>
</evidence>
<proteinExistence type="predicted"/>
<dbReference type="AlphaFoldDB" id="A0A9D4U749"/>
<accession>A0A9D4U749</accession>
<feature type="compositionally biased region" description="Low complexity" evidence="1">
    <location>
        <begin position="216"/>
        <end position="229"/>
    </location>
</feature>
<keyword evidence="3" id="KW-1185">Reference proteome</keyword>
<organism evidence="2 3">
    <name type="scientific">Adiantum capillus-veneris</name>
    <name type="common">Maidenhair fern</name>
    <dbReference type="NCBI Taxonomy" id="13818"/>
    <lineage>
        <taxon>Eukaryota</taxon>
        <taxon>Viridiplantae</taxon>
        <taxon>Streptophyta</taxon>
        <taxon>Embryophyta</taxon>
        <taxon>Tracheophyta</taxon>
        <taxon>Polypodiopsida</taxon>
        <taxon>Polypodiidae</taxon>
        <taxon>Polypodiales</taxon>
        <taxon>Pteridineae</taxon>
        <taxon>Pteridaceae</taxon>
        <taxon>Vittarioideae</taxon>
        <taxon>Adiantum</taxon>
    </lineage>
</organism>
<gene>
    <name evidence="2" type="ORF">GOP47_0024021</name>
</gene>